<dbReference type="GO" id="GO:0015031">
    <property type="term" value="P:protein transport"/>
    <property type="evidence" value="ECO:0007669"/>
    <property type="project" value="UniProtKB-KW"/>
</dbReference>
<protein>
    <recommendedName>
        <fullName evidence="2 7">60S ribosomal export protein NMD3</fullName>
    </recommendedName>
</protein>
<dbReference type="InterPro" id="IPR039768">
    <property type="entry name" value="Nmd3"/>
</dbReference>
<feature type="domain" description="60S ribosomal export protein NMD3 OB-fold" evidence="9">
    <location>
        <begin position="315"/>
        <end position="404"/>
    </location>
</feature>
<comment type="similarity">
    <text evidence="1 7">Belongs to the NMD3 family.</text>
</comment>
<keyword evidence="4 7" id="KW-0963">Cytoplasm</keyword>
<keyword evidence="12" id="KW-1185">Reference proteome</keyword>
<evidence type="ECO:0000259" key="10">
    <source>
        <dbReference type="Pfam" id="PF21193"/>
    </source>
</evidence>
<keyword evidence="6 7" id="KW-0539">Nucleus</keyword>
<dbReference type="PANTHER" id="PTHR12746">
    <property type="entry name" value="NONSENSE-MEDIATED MRNA DECAY PROTEIN 3"/>
    <property type="match status" value="1"/>
</dbReference>
<evidence type="ECO:0000256" key="5">
    <source>
        <dbReference type="ARBA" id="ARBA00022927"/>
    </source>
</evidence>
<dbReference type="AlphaFoldDB" id="A0ABD3UBD3"/>
<comment type="caution">
    <text evidence="11">The sequence shown here is derived from an EMBL/GenBank/DDBJ whole genome shotgun (WGS) entry which is preliminary data.</text>
</comment>
<accession>A0ABD3UBD3</accession>
<evidence type="ECO:0000313" key="12">
    <source>
        <dbReference type="Proteomes" id="UP001634393"/>
    </source>
</evidence>
<dbReference type="InterPro" id="IPR007064">
    <property type="entry name" value="Nmd3_N"/>
</dbReference>
<dbReference type="Proteomes" id="UP001634393">
    <property type="component" value="Unassembled WGS sequence"/>
</dbReference>
<dbReference type="Pfam" id="PF21193">
    <property type="entry name" value="NMD_SH3"/>
    <property type="match status" value="1"/>
</dbReference>
<evidence type="ECO:0000256" key="7">
    <source>
        <dbReference type="RuleBase" id="RU364108"/>
    </source>
</evidence>
<feature type="domain" description="60S ribosomal export protein NMD3 SH3" evidence="10">
    <location>
        <begin position="251"/>
        <end position="294"/>
    </location>
</feature>
<keyword evidence="3 7" id="KW-0813">Transport</keyword>
<reference evidence="11 12" key="1">
    <citation type="submission" date="2024-12" db="EMBL/GenBank/DDBJ databases">
        <title>The unique morphological basis and parallel evolutionary history of personate flowers in Penstemon.</title>
        <authorList>
            <person name="Depatie T.H."/>
            <person name="Wessinger C.A."/>
        </authorList>
    </citation>
    <scope>NUCLEOTIDE SEQUENCE [LARGE SCALE GENOMIC DNA]</scope>
    <source>
        <strain evidence="11">WTNN_2</strain>
        <tissue evidence="11">Leaf</tissue>
    </source>
</reference>
<proteinExistence type="inferred from homology"/>
<dbReference type="Pfam" id="PF04981">
    <property type="entry name" value="NMD3"/>
    <property type="match status" value="1"/>
</dbReference>
<dbReference type="GO" id="GO:0005737">
    <property type="term" value="C:cytoplasm"/>
    <property type="evidence" value="ECO:0007669"/>
    <property type="project" value="UniProtKB-SubCell"/>
</dbReference>
<keyword evidence="5 7" id="KW-0653">Protein transport</keyword>
<dbReference type="InterPro" id="IPR048898">
    <property type="entry name" value="OB_NMD3"/>
</dbReference>
<evidence type="ECO:0000256" key="2">
    <source>
        <dbReference type="ARBA" id="ARBA00017035"/>
    </source>
</evidence>
<evidence type="ECO:0000256" key="3">
    <source>
        <dbReference type="ARBA" id="ARBA00022448"/>
    </source>
</evidence>
<organism evidence="11 12">
    <name type="scientific">Penstemon smallii</name>
    <dbReference type="NCBI Taxonomy" id="265156"/>
    <lineage>
        <taxon>Eukaryota</taxon>
        <taxon>Viridiplantae</taxon>
        <taxon>Streptophyta</taxon>
        <taxon>Embryophyta</taxon>
        <taxon>Tracheophyta</taxon>
        <taxon>Spermatophyta</taxon>
        <taxon>Magnoliopsida</taxon>
        <taxon>eudicotyledons</taxon>
        <taxon>Gunneridae</taxon>
        <taxon>Pentapetalae</taxon>
        <taxon>asterids</taxon>
        <taxon>lamiids</taxon>
        <taxon>Lamiales</taxon>
        <taxon>Plantaginaceae</taxon>
        <taxon>Cheloneae</taxon>
        <taxon>Penstemon</taxon>
    </lineage>
</organism>
<dbReference type="EMBL" id="JBJXBP010000002">
    <property type="protein sequence ID" value="KAL3846061.1"/>
    <property type="molecule type" value="Genomic_DNA"/>
</dbReference>
<name>A0ABD3UBD3_9LAMI</name>
<feature type="domain" description="Nmd3 N-terminal" evidence="8">
    <location>
        <begin position="19"/>
        <end position="248"/>
    </location>
</feature>
<dbReference type="Pfam" id="PF21192">
    <property type="entry name" value="OB_NMD3"/>
    <property type="match status" value="1"/>
</dbReference>
<gene>
    <name evidence="11" type="ORF">ACJIZ3_003464</name>
</gene>
<evidence type="ECO:0000256" key="1">
    <source>
        <dbReference type="ARBA" id="ARBA00009794"/>
    </source>
</evidence>
<comment type="function">
    <text evidence="7">Acts as an adapter for the XPO1/CRM1-mediated export of the 60S ribosomal subunit.</text>
</comment>
<sequence>MENESGMFTVTHTIGSVLCCKCGISMPPNAANMCTKCLRSEVDITEGLQKNVTIIHCPECEKYLQPPRTWIKAQLESKQLLTFCVKRLKNLNKVRLVNAEFIWTEPHSKRIKVKIKVQKEVLSGAILEQGHTVEYVVQDQMCESCSKVQANPDQWVAVVQLRQHVSHRRTFFYLEQLILKHDAAKYAIRIQQMDQGIDFFFNNRSHAVKFVDFVGNVAPIKSRSDKQLVSHDRKSNIYNYKHTFSVEISPICREDLICLPPKLVVNLGNFGPLVICTKVTNSIALLDPFTLRQSFLNADQYFGSSFKALLSSRQLAEYIVLDVEVLSTEVNVGGSRYVLADAQVARVSDFGKNDTIFNVKTHLGHLLNSGDYALGYDLYSANNNDIELDKYKGLVLPEVILVKKSYEEKRQKKRAKPRSWKLKSLNMEVDNSSKVRDNVEKMNSEYEQFLRDLEENPDLRFNLSLYRNREYQPSDMASVTDGEDVPSIPLDELLADLDLRDVDVDVVDDDDDDDDDDGMKQ</sequence>
<evidence type="ECO:0000259" key="9">
    <source>
        <dbReference type="Pfam" id="PF21192"/>
    </source>
</evidence>
<evidence type="ECO:0000256" key="4">
    <source>
        <dbReference type="ARBA" id="ARBA00022490"/>
    </source>
</evidence>
<evidence type="ECO:0000259" key="8">
    <source>
        <dbReference type="Pfam" id="PF04981"/>
    </source>
</evidence>
<evidence type="ECO:0000313" key="11">
    <source>
        <dbReference type="EMBL" id="KAL3846061.1"/>
    </source>
</evidence>
<dbReference type="GO" id="GO:0005634">
    <property type="term" value="C:nucleus"/>
    <property type="evidence" value="ECO:0007669"/>
    <property type="project" value="UniProtKB-SubCell"/>
</dbReference>
<comment type="subcellular location">
    <subcellularLocation>
        <location evidence="7">Cytoplasm</location>
    </subcellularLocation>
    <subcellularLocation>
        <location evidence="7">Nucleus</location>
    </subcellularLocation>
</comment>
<evidence type="ECO:0000256" key="6">
    <source>
        <dbReference type="ARBA" id="ARBA00023242"/>
    </source>
</evidence>
<dbReference type="PANTHER" id="PTHR12746:SF2">
    <property type="entry name" value="60S RIBOSOMAL EXPORT PROTEIN NMD3"/>
    <property type="match status" value="1"/>
</dbReference>
<dbReference type="InterPro" id="IPR048899">
    <property type="entry name" value="NMD_SH3"/>
</dbReference>